<dbReference type="OrthoDB" id="2957110at2759"/>
<organism evidence="7">
    <name type="scientific">Laccaria bicolor (strain S238N-H82 / ATCC MYA-4686)</name>
    <name type="common">Bicoloured deceiver</name>
    <name type="synonym">Laccaria laccata var. bicolor</name>
    <dbReference type="NCBI Taxonomy" id="486041"/>
    <lineage>
        <taxon>Eukaryota</taxon>
        <taxon>Fungi</taxon>
        <taxon>Dikarya</taxon>
        <taxon>Basidiomycota</taxon>
        <taxon>Agaricomycotina</taxon>
        <taxon>Agaricomycetes</taxon>
        <taxon>Agaricomycetidae</taxon>
        <taxon>Agaricales</taxon>
        <taxon>Agaricineae</taxon>
        <taxon>Hydnangiaceae</taxon>
        <taxon>Laccaria</taxon>
    </lineage>
</organism>
<proteinExistence type="predicted"/>
<dbReference type="PROSITE" id="PS50865">
    <property type="entry name" value="ZF_MYND_2"/>
    <property type="match status" value="1"/>
</dbReference>
<dbReference type="InterPro" id="IPR002893">
    <property type="entry name" value="Znf_MYND"/>
</dbReference>
<dbReference type="AlphaFoldDB" id="B0DVS4"/>
<keyword evidence="3" id="KW-0862">Zinc</keyword>
<evidence type="ECO:0000256" key="1">
    <source>
        <dbReference type="ARBA" id="ARBA00022723"/>
    </source>
</evidence>
<reference evidence="6 7" key="1">
    <citation type="journal article" date="2008" name="Nature">
        <title>The genome of Laccaria bicolor provides insights into mycorrhizal symbiosis.</title>
        <authorList>
            <person name="Martin F."/>
            <person name="Aerts A."/>
            <person name="Ahren D."/>
            <person name="Brun A."/>
            <person name="Danchin E.G.J."/>
            <person name="Duchaussoy F."/>
            <person name="Gibon J."/>
            <person name="Kohler A."/>
            <person name="Lindquist E."/>
            <person name="Pereda V."/>
            <person name="Salamov A."/>
            <person name="Shapiro H.J."/>
            <person name="Wuyts J."/>
            <person name="Blaudez D."/>
            <person name="Buee M."/>
            <person name="Brokstein P."/>
            <person name="Canbaeck B."/>
            <person name="Cohen D."/>
            <person name="Courty P.E."/>
            <person name="Coutinho P.M."/>
            <person name="Delaruelle C."/>
            <person name="Detter J.C."/>
            <person name="Deveau A."/>
            <person name="DiFazio S."/>
            <person name="Duplessis S."/>
            <person name="Fraissinet-Tachet L."/>
            <person name="Lucic E."/>
            <person name="Frey-Klett P."/>
            <person name="Fourrey C."/>
            <person name="Feussner I."/>
            <person name="Gay G."/>
            <person name="Grimwood J."/>
            <person name="Hoegger P.J."/>
            <person name="Jain P."/>
            <person name="Kilaru S."/>
            <person name="Labbe J."/>
            <person name="Lin Y.C."/>
            <person name="Legue V."/>
            <person name="Le Tacon F."/>
            <person name="Marmeisse R."/>
            <person name="Melayah D."/>
            <person name="Montanini B."/>
            <person name="Muratet M."/>
            <person name="Nehls U."/>
            <person name="Niculita-Hirzel H."/>
            <person name="Oudot-Le Secq M.P."/>
            <person name="Peter M."/>
            <person name="Quesneville H."/>
            <person name="Rajashekar B."/>
            <person name="Reich M."/>
            <person name="Rouhier N."/>
            <person name="Schmutz J."/>
            <person name="Yin T."/>
            <person name="Chalot M."/>
            <person name="Henrissat B."/>
            <person name="Kuees U."/>
            <person name="Lucas S."/>
            <person name="Van de Peer Y."/>
            <person name="Podila G.K."/>
            <person name="Polle A."/>
            <person name="Pukkila P.J."/>
            <person name="Richardson P.M."/>
            <person name="Rouze P."/>
            <person name="Sanders I.R."/>
            <person name="Stajich J.E."/>
            <person name="Tunlid A."/>
            <person name="Tuskan G."/>
            <person name="Grigoriev I.V."/>
        </authorList>
    </citation>
    <scope>NUCLEOTIDE SEQUENCE [LARGE SCALE GENOMIC DNA]</scope>
    <source>
        <strain evidence="7">S238N-H82 / ATCC MYA-4686</strain>
    </source>
</reference>
<keyword evidence="1" id="KW-0479">Metal-binding</keyword>
<dbReference type="InParanoid" id="B0DVS4"/>
<dbReference type="GeneID" id="6083673"/>
<evidence type="ECO:0000256" key="3">
    <source>
        <dbReference type="ARBA" id="ARBA00022833"/>
    </source>
</evidence>
<feature type="domain" description="MYND-type" evidence="5">
    <location>
        <begin position="95"/>
        <end position="137"/>
    </location>
</feature>
<sequence>MILIASKSARRDEYGLVQTKPLKRQRSSCNTSPPSLPPFYYRAVLHQLITDPVIGGITSQSQATITMSRMTTAALKFKPHQPGKLSISRNASHSCAYCFATKKPGEDPFPVCAGCKAVRYCNREHQKADWKAHKTFCQNQKNASEILARIEAPGSSGLSPVQEIQQRLQDWSGVHLYSIHEAIVSAVQLAGPQFNIEKGYIRIRVGERTNNDGNPATAFFIKNVMLSTDPESMKITARDADMHHVYPDNFIRAEIQRMRPYLKDTMARRAGSMRQGEEFIGYINVITEGIPLFPIAQSIPAYRWNEPDVEWCLTLKQAVDTGLVYRKVDEPRGSFWAPGKMVKKKTNWVWVQRET</sequence>
<dbReference type="Gene3D" id="6.10.140.2220">
    <property type="match status" value="1"/>
</dbReference>
<evidence type="ECO:0000256" key="4">
    <source>
        <dbReference type="PROSITE-ProRule" id="PRU00134"/>
    </source>
</evidence>
<name>B0DVS4_LACBS</name>
<dbReference type="EMBL" id="DS547140">
    <property type="protein sequence ID" value="EDR01348.1"/>
    <property type="molecule type" value="Genomic_DNA"/>
</dbReference>
<dbReference type="GO" id="GO:0008270">
    <property type="term" value="F:zinc ion binding"/>
    <property type="evidence" value="ECO:0007669"/>
    <property type="project" value="UniProtKB-KW"/>
</dbReference>
<dbReference type="Pfam" id="PF01753">
    <property type="entry name" value="zf-MYND"/>
    <property type="match status" value="1"/>
</dbReference>
<dbReference type="HOGENOM" id="CLU_969991_0_0_1"/>
<dbReference type="SUPFAM" id="SSF144232">
    <property type="entry name" value="HIT/MYND zinc finger-like"/>
    <property type="match status" value="1"/>
</dbReference>
<evidence type="ECO:0000256" key="2">
    <source>
        <dbReference type="ARBA" id="ARBA00022771"/>
    </source>
</evidence>
<dbReference type="Proteomes" id="UP000001194">
    <property type="component" value="Unassembled WGS sequence"/>
</dbReference>
<keyword evidence="2 4" id="KW-0863">Zinc-finger</keyword>
<evidence type="ECO:0000313" key="6">
    <source>
        <dbReference type="EMBL" id="EDR01348.1"/>
    </source>
</evidence>
<dbReference type="RefSeq" id="XP_001888055.1">
    <property type="nucleotide sequence ID" value="XM_001888020.1"/>
</dbReference>
<evidence type="ECO:0000313" key="7">
    <source>
        <dbReference type="Proteomes" id="UP000001194"/>
    </source>
</evidence>
<accession>B0DVS4</accession>
<evidence type="ECO:0000259" key="5">
    <source>
        <dbReference type="PROSITE" id="PS50865"/>
    </source>
</evidence>
<dbReference type="KEGG" id="lbc:LACBIDRAFT_312238"/>
<protein>
    <submittedName>
        <fullName evidence="6">Predicted protein</fullName>
    </submittedName>
</protein>
<keyword evidence="7" id="KW-1185">Reference proteome</keyword>
<gene>
    <name evidence="6" type="ORF">LACBIDRAFT_312238</name>
</gene>